<comment type="caution">
    <text evidence="1">The sequence shown here is derived from an EMBL/GenBank/DDBJ whole genome shotgun (WGS) entry which is preliminary data.</text>
</comment>
<dbReference type="AlphaFoldDB" id="A0A8J3EGX1"/>
<name>A0A8J3EGX1_9RHOB</name>
<evidence type="ECO:0000313" key="1">
    <source>
        <dbReference type="EMBL" id="GGG79326.1"/>
    </source>
</evidence>
<sequence length="80" mass="8318">MGRLVSLGFGDPGTRSNIEGGHVELIVAMKTSDSVKAEEVALRHVEVFRQDVLATVNASLKASGLADALNLANVVKGADT</sequence>
<protein>
    <submittedName>
        <fullName evidence="1">Uncharacterized protein</fullName>
    </submittedName>
</protein>
<reference evidence="1" key="2">
    <citation type="submission" date="2020-09" db="EMBL/GenBank/DDBJ databases">
        <authorList>
            <person name="Sun Q."/>
            <person name="Zhou Y."/>
        </authorList>
    </citation>
    <scope>NUCLEOTIDE SEQUENCE</scope>
    <source>
        <strain evidence="1">CGMCC 1.15762</strain>
    </source>
</reference>
<proteinExistence type="predicted"/>
<gene>
    <name evidence="1" type="ORF">GCM10011415_30620</name>
</gene>
<dbReference type="RefSeq" id="WP_188791292.1">
    <property type="nucleotide sequence ID" value="NZ_BMJV01000006.1"/>
</dbReference>
<organism evidence="1 2">
    <name type="scientific">Salipiger pallidus</name>
    <dbReference type="NCBI Taxonomy" id="1775170"/>
    <lineage>
        <taxon>Bacteria</taxon>
        <taxon>Pseudomonadati</taxon>
        <taxon>Pseudomonadota</taxon>
        <taxon>Alphaproteobacteria</taxon>
        <taxon>Rhodobacterales</taxon>
        <taxon>Roseobacteraceae</taxon>
        <taxon>Salipiger</taxon>
    </lineage>
</organism>
<keyword evidence="2" id="KW-1185">Reference proteome</keyword>
<reference evidence="1" key="1">
    <citation type="journal article" date="2014" name="Int. J. Syst. Evol. Microbiol.">
        <title>Complete genome sequence of Corynebacterium casei LMG S-19264T (=DSM 44701T), isolated from a smear-ripened cheese.</title>
        <authorList>
            <consortium name="US DOE Joint Genome Institute (JGI-PGF)"/>
            <person name="Walter F."/>
            <person name="Albersmeier A."/>
            <person name="Kalinowski J."/>
            <person name="Ruckert C."/>
        </authorList>
    </citation>
    <scope>NUCLEOTIDE SEQUENCE</scope>
    <source>
        <strain evidence="1">CGMCC 1.15762</strain>
    </source>
</reference>
<dbReference type="Proteomes" id="UP000617145">
    <property type="component" value="Unassembled WGS sequence"/>
</dbReference>
<evidence type="ECO:0000313" key="2">
    <source>
        <dbReference type="Proteomes" id="UP000617145"/>
    </source>
</evidence>
<accession>A0A8J3EGX1</accession>
<dbReference type="EMBL" id="BMJV01000006">
    <property type="protein sequence ID" value="GGG79326.1"/>
    <property type="molecule type" value="Genomic_DNA"/>
</dbReference>